<dbReference type="AlphaFoldDB" id="A0A1E3PJ84"/>
<evidence type="ECO:0000256" key="1">
    <source>
        <dbReference type="SAM" id="MobiDB-lite"/>
    </source>
</evidence>
<dbReference type="Proteomes" id="UP000095009">
    <property type="component" value="Unassembled WGS sequence"/>
</dbReference>
<name>A0A1E3PJ84_9ASCO</name>
<gene>
    <name evidence="2" type="ORF">NADFUDRAFT_51580</name>
</gene>
<evidence type="ECO:0000313" key="2">
    <source>
        <dbReference type="EMBL" id="ODQ64982.1"/>
    </source>
</evidence>
<keyword evidence="3" id="KW-1185">Reference proteome</keyword>
<feature type="compositionally biased region" description="Low complexity" evidence="1">
    <location>
        <begin position="26"/>
        <end position="43"/>
    </location>
</feature>
<evidence type="ECO:0000313" key="3">
    <source>
        <dbReference type="Proteomes" id="UP000095009"/>
    </source>
</evidence>
<feature type="region of interest" description="Disordered" evidence="1">
    <location>
        <begin position="1"/>
        <end position="147"/>
    </location>
</feature>
<organism evidence="2 3">
    <name type="scientific">Nadsonia fulvescens var. elongata DSM 6958</name>
    <dbReference type="NCBI Taxonomy" id="857566"/>
    <lineage>
        <taxon>Eukaryota</taxon>
        <taxon>Fungi</taxon>
        <taxon>Dikarya</taxon>
        <taxon>Ascomycota</taxon>
        <taxon>Saccharomycotina</taxon>
        <taxon>Dipodascomycetes</taxon>
        <taxon>Dipodascales</taxon>
        <taxon>Dipodascales incertae sedis</taxon>
        <taxon>Nadsonia</taxon>
    </lineage>
</organism>
<feature type="compositionally biased region" description="Low complexity" evidence="1">
    <location>
        <begin position="109"/>
        <end position="141"/>
    </location>
</feature>
<proteinExistence type="predicted"/>
<reference evidence="2 3" key="1">
    <citation type="journal article" date="2016" name="Proc. Natl. Acad. Sci. U.S.A.">
        <title>Comparative genomics of biotechnologically important yeasts.</title>
        <authorList>
            <person name="Riley R."/>
            <person name="Haridas S."/>
            <person name="Wolfe K.H."/>
            <person name="Lopes M.R."/>
            <person name="Hittinger C.T."/>
            <person name="Goeker M."/>
            <person name="Salamov A.A."/>
            <person name="Wisecaver J.H."/>
            <person name="Long T.M."/>
            <person name="Calvey C.H."/>
            <person name="Aerts A.L."/>
            <person name="Barry K.W."/>
            <person name="Choi C."/>
            <person name="Clum A."/>
            <person name="Coughlan A.Y."/>
            <person name="Deshpande S."/>
            <person name="Douglass A.P."/>
            <person name="Hanson S.J."/>
            <person name="Klenk H.-P."/>
            <person name="LaButti K.M."/>
            <person name="Lapidus A."/>
            <person name="Lindquist E.A."/>
            <person name="Lipzen A.M."/>
            <person name="Meier-Kolthoff J.P."/>
            <person name="Ohm R.A."/>
            <person name="Otillar R.P."/>
            <person name="Pangilinan J.L."/>
            <person name="Peng Y."/>
            <person name="Rokas A."/>
            <person name="Rosa C.A."/>
            <person name="Scheuner C."/>
            <person name="Sibirny A.A."/>
            <person name="Slot J.C."/>
            <person name="Stielow J.B."/>
            <person name="Sun H."/>
            <person name="Kurtzman C.P."/>
            <person name="Blackwell M."/>
            <person name="Grigoriev I.V."/>
            <person name="Jeffries T.W."/>
        </authorList>
    </citation>
    <scope>NUCLEOTIDE SEQUENCE [LARGE SCALE GENOMIC DNA]</scope>
    <source>
        <strain evidence="2 3">DSM 6958</strain>
    </source>
</reference>
<dbReference type="EMBL" id="KV454410">
    <property type="protein sequence ID" value="ODQ64982.1"/>
    <property type="molecule type" value="Genomic_DNA"/>
</dbReference>
<protein>
    <submittedName>
        <fullName evidence="2">Uncharacterized protein</fullName>
    </submittedName>
</protein>
<accession>A0A1E3PJ84</accession>
<feature type="compositionally biased region" description="Basic and acidic residues" evidence="1">
    <location>
        <begin position="1"/>
        <end position="12"/>
    </location>
</feature>
<sequence length="344" mass="37959">MGDSPVPEKGDIDDTLSSGPKRKILSSTSTSTATSPGSPMASPEALTPASSITSPENDRKDELALLFEDQKTDLKNNEDTEVSGSAEMPMESIDDLIDSLFGPEDQESEGQSGSPKSKPSSPFESSTSSGQSIESSHESPSTKTVDMSDLPENIRHFFPEARCHESNRAYEVKRTKLDDAPSKISSSTQHLISSEYQPPLHPSYPSHRLPPSKSPVVYTHTSPVITPSVNPATVRQLKEQMLATHTLLTTYTALKTAYAKVCTDLQKTVISLKQIQHANYQILMESNYLKCENNILSKEKHMLKEALSKFHKETNTSKVQLLKAEISLKNDEIVRLKRKCQELV</sequence>
<feature type="compositionally biased region" description="Basic and acidic residues" evidence="1">
    <location>
        <begin position="56"/>
        <end position="78"/>
    </location>
</feature>